<dbReference type="RefSeq" id="WP_246371675.1">
    <property type="nucleotide sequence ID" value="NZ_BAABHL010000037.1"/>
</dbReference>
<keyword evidence="3" id="KW-1185">Reference proteome</keyword>
<dbReference type="EMBL" id="JACIFP010000001">
    <property type="protein sequence ID" value="MBB4134813.1"/>
    <property type="molecule type" value="Genomic_DNA"/>
</dbReference>
<dbReference type="InterPro" id="IPR049790">
    <property type="entry name" value="Rv3655c/TadE"/>
</dbReference>
<evidence type="ECO:0000313" key="3">
    <source>
        <dbReference type="Proteomes" id="UP000551501"/>
    </source>
</evidence>
<organism evidence="2 3">
    <name type="scientific">Gordonia humi</name>
    <dbReference type="NCBI Taxonomy" id="686429"/>
    <lineage>
        <taxon>Bacteria</taxon>
        <taxon>Bacillati</taxon>
        <taxon>Actinomycetota</taxon>
        <taxon>Actinomycetes</taxon>
        <taxon>Mycobacteriales</taxon>
        <taxon>Gordoniaceae</taxon>
        <taxon>Gordonia</taxon>
    </lineage>
</organism>
<dbReference type="AlphaFoldDB" id="A0A840EWX9"/>
<protein>
    <submittedName>
        <fullName evidence="2">Flp pilus assembly pilin Flp</fullName>
    </submittedName>
</protein>
<name>A0A840EWX9_9ACTN</name>
<comment type="caution">
    <text evidence="2">The sequence shown here is derived from an EMBL/GenBank/DDBJ whole genome shotgun (WGS) entry which is preliminary data.</text>
</comment>
<proteinExistence type="predicted"/>
<keyword evidence="1" id="KW-0812">Transmembrane</keyword>
<evidence type="ECO:0000313" key="2">
    <source>
        <dbReference type="EMBL" id="MBB4134813.1"/>
    </source>
</evidence>
<feature type="transmembrane region" description="Helical" evidence="1">
    <location>
        <begin position="12"/>
        <end position="38"/>
    </location>
</feature>
<gene>
    <name evidence="2" type="ORF">BKA16_001365</name>
</gene>
<dbReference type="Proteomes" id="UP000551501">
    <property type="component" value="Unassembled WGS sequence"/>
</dbReference>
<keyword evidence="1" id="KW-0472">Membrane</keyword>
<keyword evidence="1" id="KW-1133">Transmembrane helix</keyword>
<reference evidence="2 3" key="1">
    <citation type="submission" date="2020-08" db="EMBL/GenBank/DDBJ databases">
        <title>Sequencing the genomes of 1000 actinobacteria strains.</title>
        <authorList>
            <person name="Klenk H.-P."/>
        </authorList>
    </citation>
    <scope>NUCLEOTIDE SEQUENCE [LARGE SCALE GENOMIC DNA]</scope>
    <source>
        <strain evidence="2 3">DSM 45298</strain>
    </source>
</reference>
<sequence>MSRLLRDERGMVTVEAAFALAAITMFLVVGIGAVTGVITQIRCTDAAREVARLAAAGDSSASEIGRSVAPGGARITVTTGGESITVTVSAEVPMVPMLTVSARAVAAAEPNGVSGETP</sequence>
<dbReference type="NCBIfam" id="NF041390">
    <property type="entry name" value="TadE_Rv3655c"/>
    <property type="match status" value="1"/>
</dbReference>
<accession>A0A840EWX9</accession>
<evidence type="ECO:0000256" key="1">
    <source>
        <dbReference type="SAM" id="Phobius"/>
    </source>
</evidence>